<evidence type="ECO:0008006" key="3">
    <source>
        <dbReference type="Google" id="ProtNLM"/>
    </source>
</evidence>
<dbReference type="PANTHER" id="PTHR21301">
    <property type="entry name" value="REVERSE TRANSCRIPTASE"/>
    <property type="match status" value="1"/>
</dbReference>
<dbReference type="AlphaFoldDB" id="A0A1B6DHY6"/>
<protein>
    <recommendedName>
        <fullName evidence="3">Reverse transcriptase domain-containing protein</fullName>
    </recommendedName>
</protein>
<evidence type="ECO:0000313" key="2">
    <source>
        <dbReference type="EMBL" id="JAS25284.1"/>
    </source>
</evidence>
<accession>A0A1B6DHY6</accession>
<dbReference type="EMBL" id="GEDC01012014">
    <property type="protein sequence ID" value="JAS25284.1"/>
    <property type="molecule type" value="Transcribed_RNA"/>
</dbReference>
<dbReference type="PANTHER" id="PTHR21301:SF10">
    <property type="entry name" value="REVERSE TRANSCRIPTASE DOMAIN-CONTAINING PROTEIN"/>
    <property type="match status" value="1"/>
</dbReference>
<evidence type="ECO:0000313" key="1">
    <source>
        <dbReference type="EMBL" id="JAS15876.1"/>
    </source>
</evidence>
<name>A0A1B6DHY6_9HEMI</name>
<proteinExistence type="predicted"/>
<sequence length="152" mass="17392">MNPTAPPLRGLPKVHKPDIPIRPLVNYTTAPSYKLAKKLETILKSQIVLEHNYSVKNSHELVNEIKNMEIKPHQILASFDVVNLYTNVPVTETVALVKDNLEKHSNLLPEAIEEMIILLSEVLKQNYFVFNDKYYVQTDVSGYGLTTIWHLI</sequence>
<dbReference type="EMBL" id="GEDC01021422">
    <property type="protein sequence ID" value="JAS15876.1"/>
    <property type="molecule type" value="Transcribed_RNA"/>
</dbReference>
<organism evidence="2">
    <name type="scientific">Clastoptera arizonana</name>
    <name type="common">Arizona spittle bug</name>
    <dbReference type="NCBI Taxonomy" id="38151"/>
    <lineage>
        <taxon>Eukaryota</taxon>
        <taxon>Metazoa</taxon>
        <taxon>Ecdysozoa</taxon>
        <taxon>Arthropoda</taxon>
        <taxon>Hexapoda</taxon>
        <taxon>Insecta</taxon>
        <taxon>Pterygota</taxon>
        <taxon>Neoptera</taxon>
        <taxon>Paraneoptera</taxon>
        <taxon>Hemiptera</taxon>
        <taxon>Auchenorrhyncha</taxon>
        <taxon>Cercopoidea</taxon>
        <taxon>Clastopteridae</taxon>
        <taxon>Clastoptera</taxon>
    </lineage>
</organism>
<gene>
    <name evidence="2" type="ORF">g.17278</name>
    <name evidence="1" type="ORF">g.17281</name>
</gene>
<reference evidence="2" key="1">
    <citation type="submission" date="2015-12" db="EMBL/GenBank/DDBJ databases">
        <title>De novo transcriptome assembly of four potential Pierce s Disease insect vectors from Arizona vineyards.</title>
        <authorList>
            <person name="Tassone E.E."/>
        </authorList>
    </citation>
    <scope>NUCLEOTIDE SEQUENCE</scope>
</reference>